<dbReference type="SUPFAM" id="SSF56349">
    <property type="entry name" value="DNA breaking-rejoining enzymes"/>
    <property type="match status" value="1"/>
</dbReference>
<dbReference type="InterPro" id="IPR004107">
    <property type="entry name" value="Integrase_SAM-like_N"/>
</dbReference>
<gene>
    <name evidence="4" type="ORF">KSF_103190</name>
</gene>
<dbReference type="EMBL" id="BNJK01000002">
    <property type="protein sequence ID" value="GHP00272.1"/>
    <property type="molecule type" value="Genomic_DNA"/>
</dbReference>
<dbReference type="RefSeq" id="WP_220210824.1">
    <property type="nucleotide sequence ID" value="NZ_BNJK01000002.1"/>
</dbReference>
<dbReference type="InterPro" id="IPR010998">
    <property type="entry name" value="Integrase_recombinase_N"/>
</dbReference>
<comment type="caution">
    <text evidence="4">The sequence shown here is derived from an EMBL/GenBank/DDBJ whole genome shotgun (WGS) entry which is preliminary data.</text>
</comment>
<accession>A0A8J3IT29</accession>
<evidence type="ECO:0000313" key="5">
    <source>
        <dbReference type="Proteomes" id="UP000597444"/>
    </source>
</evidence>
<evidence type="ECO:0000256" key="2">
    <source>
        <dbReference type="PROSITE-ProRule" id="PRU01248"/>
    </source>
</evidence>
<dbReference type="Pfam" id="PF02899">
    <property type="entry name" value="Phage_int_SAM_1"/>
    <property type="match status" value="1"/>
</dbReference>
<evidence type="ECO:0000313" key="4">
    <source>
        <dbReference type="EMBL" id="GHP00272.1"/>
    </source>
</evidence>
<dbReference type="AlphaFoldDB" id="A0A8J3IT29"/>
<keyword evidence="1 2" id="KW-0238">DNA-binding</keyword>
<evidence type="ECO:0000256" key="1">
    <source>
        <dbReference type="ARBA" id="ARBA00023125"/>
    </source>
</evidence>
<dbReference type="GO" id="GO:0003677">
    <property type="term" value="F:DNA binding"/>
    <property type="evidence" value="ECO:0007669"/>
    <property type="project" value="UniProtKB-UniRule"/>
</dbReference>
<protein>
    <recommendedName>
        <fullName evidence="3">Core-binding (CB) domain-containing protein</fullName>
    </recommendedName>
</protein>
<feature type="domain" description="Core-binding (CB)" evidence="3">
    <location>
        <begin position="31"/>
        <end position="129"/>
    </location>
</feature>
<dbReference type="Gene3D" id="1.10.150.130">
    <property type="match status" value="1"/>
</dbReference>
<organism evidence="4 5">
    <name type="scientific">Reticulibacter mediterranei</name>
    <dbReference type="NCBI Taxonomy" id="2778369"/>
    <lineage>
        <taxon>Bacteria</taxon>
        <taxon>Bacillati</taxon>
        <taxon>Chloroflexota</taxon>
        <taxon>Ktedonobacteria</taxon>
        <taxon>Ktedonobacterales</taxon>
        <taxon>Reticulibacteraceae</taxon>
        <taxon>Reticulibacter</taxon>
    </lineage>
</organism>
<proteinExistence type="predicted"/>
<reference evidence="4" key="1">
    <citation type="submission" date="2020-10" db="EMBL/GenBank/DDBJ databases">
        <title>Taxonomic study of unclassified bacteria belonging to the class Ktedonobacteria.</title>
        <authorList>
            <person name="Yabe S."/>
            <person name="Wang C.M."/>
            <person name="Zheng Y."/>
            <person name="Sakai Y."/>
            <person name="Cavaletti L."/>
            <person name="Monciardini P."/>
            <person name="Donadio S."/>
        </authorList>
    </citation>
    <scope>NUCLEOTIDE SEQUENCE</scope>
    <source>
        <strain evidence="4">ID150040</strain>
    </source>
</reference>
<dbReference type="InterPro" id="IPR044068">
    <property type="entry name" value="CB"/>
</dbReference>
<name>A0A8J3IT29_9CHLR</name>
<sequence>MVVVVDGFPVRMVAADVPGQGRMYYLVNSQCDFLPEVKEFLDWKAATRRAPATVRAYCFRLSWYYRFLAHRHLSVLEAEPADLTEFVIWLCNPYREEHRVTPIYQPDALTATSVNLILQAVGALYHFLVRRAMLAESPVVYVDVPRGKWLKEGDFLAHTRRGQATIRWMELKLKEPDRLPPTVSEQDFQSFVNSIHMGEKPNGDPTGCRDRLLCLMLKEGVVLQKIISSSK</sequence>
<dbReference type="InterPro" id="IPR011010">
    <property type="entry name" value="DNA_brk_join_enz"/>
</dbReference>
<dbReference type="Proteomes" id="UP000597444">
    <property type="component" value="Unassembled WGS sequence"/>
</dbReference>
<evidence type="ECO:0000259" key="3">
    <source>
        <dbReference type="PROSITE" id="PS51900"/>
    </source>
</evidence>
<dbReference type="PROSITE" id="PS51900">
    <property type="entry name" value="CB"/>
    <property type="match status" value="1"/>
</dbReference>
<keyword evidence="5" id="KW-1185">Reference proteome</keyword>
<dbReference type="GO" id="GO:0015074">
    <property type="term" value="P:DNA integration"/>
    <property type="evidence" value="ECO:0007669"/>
    <property type="project" value="InterPro"/>
</dbReference>